<reference evidence="1 2" key="1">
    <citation type="journal article" date="2018" name="Biotechnol. Biofuels">
        <title>Integrative visual omics of the white-rot fungus Polyporus brumalis exposes the biotechnological potential of its oxidative enzymes for delignifying raw plant biomass.</title>
        <authorList>
            <person name="Miyauchi S."/>
            <person name="Rancon A."/>
            <person name="Drula E."/>
            <person name="Hage H."/>
            <person name="Chaduli D."/>
            <person name="Favel A."/>
            <person name="Grisel S."/>
            <person name="Henrissat B."/>
            <person name="Herpoel-Gimbert I."/>
            <person name="Ruiz-Duenas F.J."/>
            <person name="Chevret D."/>
            <person name="Hainaut M."/>
            <person name="Lin J."/>
            <person name="Wang M."/>
            <person name="Pangilinan J."/>
            <person name="Lipzen A."/>
            <person name="Lesage-Meessen L."/>
            <person name="Navarro D."/>
            <person name="Riley R."/>
            <person name="Grigoriev I.V."/>
            <person name="Zhou S."/>
            <person name="Raouche S."/>
            <person name="Rosso M.N."/>
        </authorList>
    </citation>
    <scope>NUCLEOTIDE SEQUENCE [LARGE SCALE GENOMIC DNA]</scope>
    <source>
        <strain evidence="1 2">BRFM 1820</strain>
    </source>
</reference>
<evidence type="ECO:0000313" key="1">
    <source>
        <dbReference type="EMBL" id="RDX48791.1"/>
    </source>
</evidence>
<dbReference type="EMBL" id="KZ857409">
    <property type="protein sequence ID" value="RDX48791.1"/>
    <property type="molecule type" value="Genomic_DNA"/>
</dbReference>
<keyword evidence="2" id="KW-1185">Reference proteome</keyword>
<proteinExistence type="predicted"/>
<protein>
    <recommendedName>
        <fullName evidence="3">F-box domain-containing protein</fullName>
    </recommendedName>
</protein>
<name>A0A371D8C9_9APHY</name>
<dbReference type="AlphaFoldDB" id="A0A371D8C9"/>
<evidence type="ECO:0008006" key="3">
    <source>
        <dbReference type="Google" id="ProtNLM"/>
    </source>
</evidence>
<dbReference type="OrthoDB" id="2730851at2759"/>
<dbReference type="Proteomes" id="UP000256964">
    <property type="component" value="Unassembled WGS sequence"/>
</dbReference>
<evidence type="ECO:0000313" key="2">
    <source>
        <dbReference type="Proteomes" id="UP000256964"/>
    </source>
</evidence>
<organism evidence="1 2">
    <name type="scientific">Lentinus brumalis</name>
    <dbReference type="NCBI Taxonomy" id="2498619"/>
    <lineage>
        <taxon>Eukaryota</taxon>
        <taxon>Fungi</taxon>
        <taxon>Dikarya</taxon>
        <taxon>Basidiomycota</taxon>
        <taxon>Agaricomycotina</taxon>
        <taxon>Agaricomycetes</taxon>
        <taxon>Polyporales</taxon>
        <taxon>Polyporaceae</taxon>
        <taxon>Lentinus</taxon>
    </lineage>
</organism>
<gene>
    <name evidence="1" type="ORF">OH76DRAFT_1483590</name>
</gene>
<accession>A0A371D8C9</accession>
<sequence>MSYFMVDYSGEGPWASKDENVSTWEHFREANRRDQLVNGSWDTLDTLISNSLVACTFGLICHVRRVHLLLQFDTMNRRVVMTLAAVLRDTRPHCLRLAFYRIDIDIVLHMLEHVLYVRDYLSDLELRLNISEGSFNAKQYLDDLAHALRLSKITSLRIELVCFREQFVSVPTECRKRCWQEFRRDYCIMEDTIRATDIRKSAEHFIATLPDLGYIEIMWGSCYMPFGLDGGGVGINLDVGPEVLDIPAEDHPDEWDATW</sequence>